<keyword evidence="1" id="KW-0732">Signal</keyword>
<evidence type="ECO:0008006" key="4">
    <source>
        <dbReference type="Google" id="ProtNLM"/>
    </source>
</evidence>
<evidence type="ECO:0000313" key="2">
    <source>
        <dbReference type="EMBL" id="OQR97727.1"/>
    </source>
</evidence>
<name>A0A1V9ZIC8_ACHHY</name>
<accession>A0A1V9ZIC8</accession>
<evidence type="ECO:0000256" key="1">
    <source>
        <dbReference type="SAM" id="SignalP"/>
    </source>
</evidence>
<dbReference type="EMBL" id="JNBR01000098">
    <property type="protein sequence ID" value="OQR97727.1"/>
    <property type="molecule type" value="Genomic_DNA"/>
</dbReference>
<reference evidence="2 3" key="1">
    <citation type="journal article" date="2014" name="Genome Biol. Evol.">
        <title>The secreted proteins of Achlya hypogyna and Thraustotheca clavata identify the ancestral oomycete secretome and reveal gene acquisitions by horizontal gene transfer.</title>
        <authorList>
            <person name="Misner I."/>
            <person name="Blouin N."/>
            <person name="Leonard G."/>
            <person name="Richards T.A."/>
            <person name="Lane C.E."/>
        </authorList>
    </citation>
    <scope>NUCLEOTIDE SEQUENCE [LARGE SCALE GENOMIC DNA]</scope>
    <source>
        <strain evidence="2 3">ATCC 48635</strain>
    </source>
</reference>
<dbReference type="OrthoDB" id="77322at2759"/>
<comment type="caution">
    <text evidence="2">The sequence shown here is derived from an EMBL/GenBank/DDBJ whole genome shotgun (WGS) entry which is preliminary data.</text>
</comment>
<organism evidence="2 3">
    <name type="scientific">Achlya hypogyna</name>
    <name type="common">Oomycete</name>
    <name type="synonym">Protoachlya hypogyna</name>
    <dbReference type="NCBI Taxonomy" id="1202772"/>
    <lineage>
        <taxon>Eukaryota</taxon>
        <taxon>Sar</taxon>
        <taxon>Stramenopiles</taxon>
        <taxon>Oomycota</taxon>
        <taxon>Saprolegniomycetes</taxon>
        <taxon>Saprolegniales</taxon>
        <taxon>Achlyaceae</taxon>
        <taxon>Achlya</taxon>
    </lineage>
</organism>
<dbReference type="Proteomes" id="UP000243579">
    <property type="component" value="Unassembled WGS sequence"/>
</dbReference>
<gene>
    <name evidence="2" type="ORF">ACHHYP_10103</name>
</gene>
<keyword evidence="3" id="KW-1185">Reference proteome</keyword>
<feature type="signal peptide" evidence="1">
    <location>
        <begin position="1"/>
        <end position="18"/>
    </location>
</feature>
<feature type="chain" id="PRO_5012325456" description="Secreted protein" evidence="1">
    <location>
        <begin position="19"/>
        <end position="117"/>
    </location>
</feature>
<dbReference type="AlphaFoldDB" id="A0A1V9ZIC8"/>
<proteinExistence type="predicted"/>
<evidence type="ECO:0000313" key="3">
    <source>
        <dbReference type="Proteomes" id="UP000243579"/>
    </source>
</evidence>
<protein>
    <recommendedName>
        <fullName evidence="4">Secreted protein</fullName>
    </recommendedName>
</protein>
<sequence>MPRRVVGAAMLALPLVQGYPYLVECFCNTTVTSQVSVVTTASSEQTQSAVLALPSCINDVFATTGIRWYVNGPFDPSITYWPTTTVNYNGDRAAIRLIRLGYRCQKTQLVDSTKLGA</sequence>